<keyword evidence="1" id="KW-0479">Metal-binding</keyword>
<keyword evidence="4" id="KW-1185">Reference proteome</keyword>
<dbReference type="STRING" id="762211.BSTEL_1237"/>
<sequence>MIVPLGTFENEMTSRSLEYAYDYVDERRIHLLEEVSAGLFHAEVDGAERYDVDIRLRDDGIVFASCTCPYDYDGYCKHVGAVLLKLRDCGGQGKAVHAGPAKRVTTRCERVFDRVQGHMRKVLGLAEGDAWSRGRRVYLVWDQTEISAIVQANPDFASTNDALMPDETMKRVMEAPIRRHLDGDYGWRFEWGDSALNGVMDVFEEAERSTDYPRAVAHMCAALRKTWWFGRQIDDDEDGVLQEYVDRLCDRLLAYCYVVAPRVSIEQEKRMLDEIGMLIDDIPMDEMSYWKAPPLACVIPFADIHGRGLPRGDTAGDAPRRHDDAAEGHAAEAARFLDGMEKRVVPHRGPHEGVVASSDTWNGFRELVAKVRYDYLLYRGEGKQADSLLHDNIDAPVCRSILFAYMFLDERYADLAALIEKTITDDKVRENAARWRFAVDLPHGELTVLEACYERMGDREGIGRLYERYVAYGDSPSDERYIPLLKAMVGDGCWPQCVRNILGCYHDADFGGRALARLISEEGLSDEAVHLVTLRPDLLPELLYVIGIDHEELAETYVRERLPLTHDLRQGNRTEYRGIAVWIERYRHVFGLHRAEKLAKEVMAKYPRRYALREEIERALR</sequence>
<organism evidence="3 4">
    <name type="scientific">Bifidobacterium stellenboschense</name>
    <dbReference type="NCBI Taxonomy" id="762211"/>
    <lineage>
        <taxon>Bacteria</taxon>
        <taxon>Bacillati</taxon>
        <taxon>Actinomycetota</taxon>
        <taxon>Actinomycetes</taxon>
        <taxon>Bifidobacteriales</taxon>
        <taxon>Bifidobacteriaceae</taxon>
        <taxon>Bifidobacterium</taxon>
    </lineage>
</organism>
<dbReference type="PROSITE" id="PS50966">
    <property type="entry name" value="ZF_SWIM"/>
    <property type="match status" value="1"/>
</dbReference>
<dbReference type="AlphaFoldDB" id="A0A087DGB7"/>
<name>A0A087DGB7_9BIFI</name>
<gene>
    <name evidence="3" type="ORF">BSTEL_1237</name>
</gene>
<evidence type="ECO:0000313" key="4">
    <source>
        <dbReference type="Proteomes" id="UP000029004"/>
    </source>
</evidence>
<comment type="caution">
    <text evidence="3">The sequence shown here is derived from an EMBL/GenBank/DDBJ whole genome shotgun (WGS) entry which is preliminary data.</text>
</comment>
<dbReference type="eggNOG" id="COG4715">
    <property type="taxonomic scope" value="Bacteria"/>
</dbReference>
<proteinExistence type="predicted"/>
<dbReference type="GO" id="GO:0008270">
    <property type="term" value="F:zinc ion binding"/>
    <property type="evidence" value="ECO:0007669"/>
    <property type="project" value="UniProtKB-KW"/>
</dbReference>
<evidence type="ECO:0000256" key="1">
    <source>
        <dbReference type="PROSITE-ProRule" id="PRU00325"/>
    </source>
</evidence>
<evidence type="ECO:0000259" key="2">
    <source>
        <dbReference type="PROSITE" id="PS50966"/>
    </source>
</evidence>
<protein>
    <submittedName>
        <fullName evidence="3">Zinc finger, SWIM domain-containing protein</fullName>
    </submittedName>
</protein>
<keyword evidence="1" id="KW-0863">Zinc-finger</keyword>
<feature type="domain" description="SWIM-type" evidence="2">
    <location>
        <begin position="50"/>
        <end position="87"/>
    </location>
</feature>
<evidence type="ECO:0000313" key="3">
    <source>
        <dbReference type="EMBL" id="KFI94567.1"/>
    </source>
</evidence>
<keyword evidence="1" id="KW-0862">Zinc</keyword>
<dbReference type="InterPro" id="IPR007527">
    <property type="entry name" value="Znf_SWIM"/>
</dbReference>
<reference evidence="3 4" key="1">
    <citation type="submission" date="2014-03" db="EMBL/GenBank/DDBJ databases">
        <title>Genomics of Bifidobacteria.</title>
        <authorList>
            <person name="Ventura M."/>
            <person name="Milani C."/>
            <person name="Lugli G.A."/>
        </authorList>
    </citation>
    <scope>NUCLEOTIDE SEQUENCE [LARGE SCALE GENOMIC DNA]</scope>
    <source>
        <strain evidence="3 4">DSM 23968</strain>
    </source>
</reference>
<dbReference type="Proteomes" id="UP000029004">
    <property type="component" value="Unassembled WGS sequence"/>
</dbReference>
<accession>A0A087DGB7</accession>
<dbReference type="EMBL" id="JGZP01000021">
    <property type="protein sequence ID" value="KFI94567.1"/>
    <property type="molecule type" value="Genomic_DNA"/>
</dbReference>
<dbReference type="Pfam" id="PF04434">
    <property type="entry name" value="SWIM"/>
    <property type="match status" value="1"/>
</dbReference>